<protein>
    <submittedName>
        <fullName evidence="1">Uncharacterized protein</fullName>
    </submittedName>
</protein>
<organism evidence="1 2">
    <name type="scientific">Scortum barcoo</name>
    <name type="common">barcoo grunter</name>
    <dbReference type="NCBI Taxonomy" id="214431"/>
    <lineage>
        <taxon>Eukaryota</taxon>
        <taxon>Metazoa</taxon>
        <taxon>Chordata</taxon>
        <taxon>Craniata</taxon>
        <taxon>Vertebrata</taxon>
        <taxon>Euteleostomi</taxon>
        <taxon>Actinopterygii</taxon>
        <taxon>Neopterygii</taxon>
        <taxon>Teleostei</taxon>
        <taxon>Neoteleostei</taxon>
        <taxon>Acanthomorphata</taxon>
        <taxon>Eupercaria</taxon>
        <taxon>Centrarchiformes</taxon>
        <taxon>Terapontoidei</taxon>
        <taxon>Terapontidae</taxon>
        <taxon>Scortum</taxon>
    </lineage>
</organism>
<reference evidence="1" key="1">
    <citation type="submission" date="2022-04" db="EMBL/GenBank/DDBJ databases">
        <title>Jade perch genome.</title>
        <authorList>
            <person name="Chao B."/>
        </authorList>
    </citation>
    <scope>NUCLEOTIDE SEQUENCE</scope>
    <source>
        <strain evidence="1">CB-2022</strain>
    </source>
</reference>
<name>A0ACB8VHT4_9TELE</name>
<comment type="caution">
    <text evidence="1">The sequence shown here is derived from an EMBL/GenBank/DDBJ whole genome shotgun (WGS) entry which is preliminary data.</text>
</comment>
<gene>
    <name evidence="1" type="ORF">L3Q82_004738</name>
</gene>
<dbReference type="EMBL" id="CM041551">
    <property type="protein sequence ID" value="KAI3354945.1"/>
    <property type="molecule type" value="Genomic_DNA"/>
</dbReference>
<proteinExistence type="predicted"/>
<dbReference type="Proteomes" id="UP000831701">
    <property type="component" value="Chromosome 21"/>
</dbReference>
<evidence type="ECO:0000313" key="2">
    <source>
        <dbReference type="Proteomes" id="UP000831701"/>
    </source>
</evidence>
<sequence>MIRKGKDCYRRKMEHQLQQNNICGVWKGLKTISGFKEPKSQPVGDQGWANDLNLFFNRFDQASAPPLPSPVSSAATSITLCAPCPLLLLCPLTPSHDPQFTPTLSTLPPLHTASVLHCTSPPSTPPCSSLLLTTHQVRNALKKNRARKAAGPDGISSRLLKSCADQLCGIFGGTFWVHIQPEPEAGESATALEDVLHRPSAKDTAPQGAQQLQAGSSDVSSDEDAGETGPRPICAQLVSSFMDPLQFAYQPDIANGWMMPSLLSSTSFTPPSLTWRRPGSTVRIMFFDFSSAFNTIQPRLLGDKLQLAGTSSYNTPSCHLQKFSDDSAVVGLITDGDDREYRGLIQDFADWCLRNNLQINAGKTKELVVDFRRRSHSPPAPVSIQGMDIDTVKSYKYLGVHLNDSLDLVGQH</sequence>
<keyword evidence="2" id="KW-1185">Reference proteome</keyword>
<evidence type="ECO:0000313" key="1">
    <source>
        <dbReference type="EMBL" id="KAI3354945.1"/>
    </source>
</evidence>
<accession>A0ACB8VHT4</accession>